<name>A0A1F6C502_HANXR</name>
<evidence type="ECO:0000313" key="3">
    <source>
        <dbReference type="Proteomes" id="UP000178606"/>
    </source>
</evidence>
<evidence type="ECO:0000313" key="2">
    <source>
        <dbReference type="EMBL" id="OGG44239.1"/>
    </source>
</evidence>
<protein>
    <recommendedName>
        <fullName evidence="1">Xylose isomerase-like TIM barrel domain-containing protein</fullName>
    </recommendedName>
</protein>
<reference evidence="2 3" key="1">
    <citation type="journal article" date="2016" name="Nat. Commun.">
        <title>Thousands of microbial genomes shed light on interconnected biogeochemical processes in an aquifer system.</title>
        <authorList>
            <person name="Anantharaman K."/>
            <person name="Brown C.T."/>
            <person name="Hug L.A."/>
            <person name="Sharon I."/>
            <person name="Castelle C.J."/>
            <person name="Probst A.J."/>
            <person name="Thomas B.C."/>
            <person name="Singh A."/>
            <person name="Wilkins M.J."/>
            <person name="Karaoz U."/>
            <person name="Brodie E.L."/>
            <person name="Williams K.H."/>
            <person name="Hubbard S.S."/>
            <person name="Banfield J.F."/>
        </authorList>
    </citation>
    <scope>NUCLEOTIDE SEQUENCE [LARGE SCALE GENOMIC DNA]</scope>
    <source>
        <strain evidence="3">RIFCSPLOWO2_12_FULL_64_10</strain>
    </source>
</reference>
<evidence type="ECO:0000259" key="1">
    <source>
        <dbReference type="Pfam" id="PF01261"/>
    </source>
</evidence>
<dbReference type="PANTHER" id="PTHR12110">
    <property type="entry name" value="HYDROXYPYRUVATE ISOMERASE"/>
    <property type="match status" value="1"/>
</dbReference>
<feature type="domain" description="Xylose isomerase-like TIM barrel" evidence="1">
    <location>
        <begin position="24"/>
        <end position="258"/>
    </location>
</feature>
<accession>A0A1F6C502</accession>
<dbReference type="Proteomes" id="UP000178606">
    <property type="component" value="Unassembled WGS sequence"/>
</dbReference>
<comment type="caution">
    <text evidence="2">The sequence shown here is derived from an EMBL/GenBank/DDBJ whole genome shotgun (WGS) entry which is preliminary data.</text>
</comment>
<dbReference type="InterPro" id="IPR050312">
    <property type="entry name" value="IolE/XylAMocC-like"/>
</dbReference>
<dbReference type="EMBL" id="MFKF01000410">
    <property type="protein sequence ID" value="OGG44239.1"/>
    <property type="molecule type" value="Genomic_DNA"/>
</dbReference>
<proteinExistence type="predicted"/>
<dbReference type="SUPFAM" id="SSF51658">
    <property type="entry name" value="Xylose isomerase-like"/>
    <property type="match status" value="1"/>
</dbReference>
<dbReference type="PANTHER" id="PTHR12110:SF21">
    <property type="entry name" value="XYLOSE ISOMERASE-LIKE TIM BARREL DOMAIN-CONTAINING PROTEIN"/>
    <property type="match status" value="1"/>
</dbReference>
<dbReference type="InterPro" id="IPR013022">
    <property type="entry name" value="Xyl_isomerase-like_TIM-brl"/>
</dbReference>
<dbReference type="Gene3D" id="3.20.20.150">
    <property type="entry name" value="Divalent-metal-dependent TIM barrel enzymes"/>
    <property type="match status" value="1"/>
</dbReference>
<sequence>MAKRTWTWAFTASFYNHDPDRMIEVCRACGVPALEYHPQNVDGLRDDELVALRRKHEAQGISINSFHLPFATDDDIASFYETQRRRAVGRMNRYIRVAGLLGARVVIQHPTTNRYNTDENGLDRYFEQLRRSLQEMLPVARQAGVVIGLENMTPGEYGGGRFFALAGHFARLSQELTDPSVGYVYDTGHALMAAGPDAIQILEAMGDRIVAWHLADNAGDRDSHLAPGHGEVDWNAVFRHAAKLRFTAPVTMETAPWGFGPDYAMETWQRSVQTLDALVEKALGG</sequence>
<dbReference type="AlphaFoldDB" id="A0A1F6C502"/>
<gene>
    <name evidence="2" type="ORF">A3F84_09595</name>
</gene>
<dbReference type="Pfam" id="PF01261">
    <property type="entry name" value="AP_endonuc_2"/>
    <property type="match status" value="1"/>
</dbReference>
<dbReference type="InterPro" id="IPR036237">
    <property type="entry name" value="Xyl_isomerase-like_sf"/>
</dbReference>
<organism evidence="2 3">
    <name type="scientific">Handelsmanbacteria sp. (strain RIFCSPLOWO2_12_FULL_64_10)</name>
    <dbReference type="NCBI Taxonomy" id="1817868"/>
    <lineage>
        <taxon>Bacteria</taxon>
        <taxon>Candidatus Handelsmaniibacteriota</taxon>
    </lineage>
</organism>